<evidence type="ECO:0000256" key="3">
    <source>
        <dbReference type="ARBA" id="ARBA00012454"/>
    </source>
</evidence>
<evidence type="ECO:0000256" key="4">
    <source>
        <dbReference type="ARBA" id="ARBA00023244"/>
    </source>
</evidence>
<dbReference type="CDD" id="cd00561">
    <property type="entry name" value="CobA_ACA"/>
    <property type="match status" value="1"/>
</dbReference>
<keyword evidence="8" id="KW-0067">ATP-binding</keyword>
<evidence type="ECO:0000259" key="9">
    <source>
        <dbReference type="Pfam" id="PF12557"/>
    </source>
</evidence>
<sequence>MNRDISESEAERHRAKMVNRKAAQDAEVLEKTVEKGLLMVNTGPAKGKSTAAFGLALRMLGTGGRVGIVQFIKGAWSTGEQQALALFGDRVEWRTMGEGFTWDTQDLKRDVAAATKAWEEAKTMMADETINLVVLDELNIALRYDYLPLDEVVETLSNRRPGLHVMVTGRNAKQPLIDAADMVTEMTLVKHHFKAGVKAQSGIEF</sequence>
<reference evidence="10 11" key="1">
    <citation type="submission" date="2014-12" db="EMBL/GenBank/DDBJ databases">
        <title>16Stimator: statistical estimation of ribosomal gene copy numbers from draft genome assemblies.</title>
        <authorList>
            <person name="Perisin M.A."/>
            <person name="Vetter M."/>
            <person name="Gilbert J.A."/>
            <person name="Bergelson J."/>
        </authorList>
    </citation>
    <scope>NUCLEOTIDE SEQUENCE [LARGE SCALE GENOMIC DNA]</scope>
    <source>
        <strain evidence="10 11">MEJ076</strain>
    </source>
</reference>
<dbReference type="GO" id="GO:0008817">
    <property type="term" value="F:corrinoid adenosyltransferase activity"/>
    <property type="evidence" value="ECO:0007669"/>
    <property type="project" value="UniProtKB-UniRule"/>
</dbReference>
<dbReference type="PANTHER" id="PTHR46638">
    <property type="entry name" value="CORRINOID ADENOSYLTRANSFERASE"/>
    <property type="match status" value="1"/>
</dbReference>
<dbReference type="Pfam" id="PF02572">
    <property type="entry name" value="CobA_CobO_BtuR"/>
    <property type="match status" value="1"/>
</dbReference>
<dbReference type="GO" id="GO:0005524">
    <property type="term" value="F:ATP binding"/>
    <property type="evidence" value="ECO:0007669"/>
    <property type="project" value="UniProtKB-UniRule"/>
</dbReference>
<dbReference type="PIRSF" id="PIRSF015617">
    <property type="entry name" value="Adensltrnsf_CobA"/>
    <property type="match status" value="1"/>
</dbReference>
<evidence type="ECO:0000313" key="10">
    <source>
        <dbReference type="EMBL" id="KIQ05917.1"/>
    </source>
</evidence>
<dbReference type="EMBL" id="JXQV01000001">
    <property type="protein sequence ID" value="KIQ05917.1"/>
    <property type="molecule type" value="Genomic_DNA"/>
</dbReference>
<dbReference type="InterPro" id="IPR003724">
    <property type="entry name" value="CblAdoTrfase_CobA"/>
</dbReference>
<evidence type="ECO:0000256" key="5">
    <source>
        <dbReference type="ARBA" id="ARBA00024929"/>
    </source>
</evidence>
<comment type="similarity">
    <text evidence="2 8">Belongs to the Cob(I)alamin adenosyltransferase family.</text>
</comment>
<dbReference type="GO" id="GO:0005737">
    <property type="term" value="C:cytoplasm"/>
    <property type="evidence" value="ECO:0007669"/>
    <property type="project" value="UniProtKB-SubCell"/>
</dbReference>
<evidence type="ECO:0000313" key="11">
    <source>
        <dbReference type="Proteomes" id="UP000035017"/>
    </source>
</evidence>
<dbReference type="GO" id="GO:0006779">
    <property type="term" value="P:porphyrin-containing compound biosynthetic process"/>
    <property type="evidence" value="ECO:0007669"/>
    <property type="project" value="UniProtKB-UniRule"/>
</dbReference>
<comment type="catalytic activity">
    <reaction evidence="7 8">
        <text>2 cob(II)alamin + reduced [electron-transfer flavoprotein] + 2 ATP = 2 adenosylcob(III)alamin + 2 triphosphate + oxidized [electron-transfer flavoprotein] + 3 H(+)</text>
        <dbReference type="Rhea" id="RHEA:28671"/>
        <dbReference type="Rhea" id="RHEA-COMP:10685"/>
        <dbReference type="Rhea" id="RHEA-COMP:10686"/>
        <dbReference type="ChEBI" id="CHEBI:15378"/>
        <dbReference type="ChEBI" id="CHEBI:16304"/>
        <dbReference type="ChEBI" id="CHEBI:18036"/>
        <dbReference type="ChEBI" id="CHEBI:18408"/>
        <dbReference type="ChEBI" id="CHEBI:30616"/>
        <dbReference type="ChEBI" id="CHEBI:57692"/>
        <dbReference type="ChEBI" id="CHEBI:58307"/>
        <dbReference type="EC" id="2.5.1.17"/>
    </reaction>
</comment>
<feature type="domain" description="Cob(I)alamin adenosyltransferase N-terminal" evidence="9">
    <location>
        <begin position="6"/>
        <end position="28"/>
    </location>
</feature>
<keyword evidence="8" id="KW-0963">Cytoplasm</keyword>
<dbReference type="NCBIfam" id="NF004637">
    <property type="entry name" value="PRK05986.1"/>
    <property type="match status" value="1"/>
</dbReference>
<keyword evidence="4 8" id="KW-0627">Porphyrin biosynthesis</keyword>
<evidence type="ECO:0000256" key="2">
    <source>
        <dbReference type="ARBA" id="ARBA00007487"/>
    </source>
</evidence>
<dbReference type="NCBIfam" id="TIGR00708">
    <property type="entry name" value="cobA"/>
    <property type="match status" value="1"/>
</dbReference>
<evidence type="ECO:0000256" key="8">
    <source>
        <dbReference type="PIRNR" id="PIRNR015617"/>
    </source>
</evidence>
<dbReference type="AlphaFoldDB" id="A0A0D0KAS2"/>
<evidence type="ECO:0000256" key="6">
    <source>
        <dbReference type="ARBA" id="ARBA00048555"/>
    </source>
</evidence>
<comment type="caution">
    <text evidence="10">The sequence shown here is derived from an EMBL/GenBank/DDBJ whole genome shotgun (WGS) entry which is preliminary data.</text>
</comment>
<dbReference type="EC" id="2.5.1.17" evidence="3 8"/>
<name>A0A0D0KAS2_AGRTU</name>
<proteinExistence type="inferred from homology"/>
<gene>
    <name evidence="10" type="ORF">RU07_00625</name>
</gene>
<dbReference type="UniPathway" id="UPA00148">
    <property type="reaction ID" value="UER00233"/>
</dbReference>
<evidence type="ECO:0000256" key="1">
    <source>
        <dbReference type="ARBA" id="ARBA00005121"/>
    </source>
</evidence>
<organism evidence="10 11">
    <name type="scientific">Agrobacterium tumefaciens</name>
    <dbReference type="NCBI Taxonomy" id="358"/>
    <lineage>
        <taxon>Bacteria</taxon>
        <taxon>Pseudomonadati</taxon>
        <taxon>Pseudomonadota</taxon>
        <taxon>Alphaproteobacteria</taxon>
        <taxon>Hyphomicrobiales</taxon>
        <taxon>Rhizobiaceae</taxon>
        <taxon>Rhizobium/Agrobacterium group</taxon>
        <taxon>Agrobacterium</taxon>
        <taxon>Agrobacterium tumefaciens complex</taxon>
    </lineage>
</organism>
<dbReference type="Proteomes" id="UP000035017">
    <property type="component" value="Unassembled WGS sequence"/>
</dbReference>
<accession>A0A0D0KAS2</accession>
<evidence type="ECO:0000256" key="7">
    <source>
        <dbReference type="ARBA" id="ARBA00048692"/>
    </source>
</evidence>
<comment type="subcellular location">
    <subcellularLocation>
        <location evidence="8">Cytoplasm</location>
    </subcellularLocation>
</comment>
<dbReference type="Pfam" id="PF12557">
    <property type="entry name" value="Co_AT_N"/>
    <property type="match status" value="1"/>
</dbReference>
<comment type="pathway">
    <text evidence="1 8">Cofactor biosynthesis; adenosylcobalamin biosynthesis; adenosylcobalamin from cob(II)yrinate a,c-diamide: step 2/7.</text>
</comment>
<dbReference type="OrthoDB" id="9810309at2"/>
<dbReference type="SUPFAM" id="SSF52540">
    <property type="entry name" value="P-loop containing nucleoside triphosphate hydrolases"/>
    <property type="match status" value="1"/>
</dbReference>
<dbReference type="GO" id="GO:0009236">
    <property type="term" value="P:cobalamin biosynthetic process"/>
    <property type="evidence" value="ECO:0007669"/>
    <property type="project" value="UniProtKB-UniRule"/>
</dbReference>
<dbReference type="Gene3D" id="3.40.50.300">
    <property type="entry name" value="P-loop containing nucleotide triphosphate hydrolases"/>
    <property type="match status" value="1"/>
</dbReference>
<comment type="catalytic activity">
    <reaction evidence="6 8">
        <text>2 cob(II)yrinate a,c diamide + reduced [electron-transfer flavoprotein] + 2 ATP = 2 adenosylcob(III)yrinate a,c-diamide + 2 triphosphate + oxidized [electron-transfer flavoprotein] + 3 H(+)</text>
        <dbReference type="Rhea" id="RHEA:11528"/>
        <dbReference type="Rhea" id="RHEA-COMP:10685"/>
        <dbReference type="Rhea" id="RHEA-COMP:10686"/>
        <dbReference type="ChEBI" id="CHEBI:15378"/>
        <dbReference type="ChEBI" id="CHEBI:18036"/>
        <dbReference type="ChEBI" id="CHEBI:30616"/>
        <dbReference type="ChEBI" id="CHEBI:57692"/>
        <dbReference type="ChEBI" id="CHEBI:58307"/>
        <dbReference type="ChEBI" id="CHEBI:58503"/>
        <dbReference type="ChEBI" id="CHEBI:58537"/>
        <dbReference type="EC" id="2.5.1.17"/>
    </reaction>
</comment>
<dbReference type="InterPro" id="IPR025826">
    <property type="entry name" value="Co_AT_N_dom"/>
</dbReference>
<comment type="function">
    <text evidence="5 8">Required for both de novo synthesis of the corrin ring for the assimilation of exogenous corrinoids. Participates in the adenosylation of a variety of incomplete and complete corrinoids.</text>
</comment>
<keyword evidence="8 10" id="KW-0808">Transferase</keyword>
<dbReference type="PANTHER" id="PTHR46638:SF1">
    <property type="entry name" value="CORRINOID ADENOSYLTRANSFERASE"/>
    <property type="match status" value="1"/>
</dbReference>
<dbReference type="InterPro" id="IPR027417">
    <property type="entry name" value="P-loop_NTPase"/>
</dbReference>
<keyword evidence="8" id="KW-0169">Cobalamin biosynthesis</keyword>
<keyword evidence="8" id="KW-0547">Nucleotide-binding</keyword>
<protein>
    <recommendedName>
        <fullName evidence="3 8">Corrinoid adenosyltransferase</fullName>
        <ecNumber evidence="3 8">2.5.1.17</ecNumber>
    </recommendedName>
    <alternativeName>
        <fullName evidence="8">Cob(II)alamin adenosyltransferase</fullName>
    </alternativeName>
    <alternativeName>
        <fullName evidence="8">Cob(II)yrinic acid a,c-diamide adenosyltransferase</fullName>
    </alternativeName>
</protein>